<keyword evidence="3 4" id="KW-0443">Lipid metabolism</keyword>
<dbReference type="Gene3D" id="3.40.1090.10">
    <property type="entry name" value="Cytosolic phospholipase A2 catalytic domain"/>
    <property type="match status" value="2"/>
</dbReference>
<protein>
    <submittedName>
        <fullName evidence="6">Patatin-like phospholipase family protein</fullName>
    </submittedName>
</protein>
<evidence type="ECO:0000256" key="3">
    <source>
        <dbReference type="ARBA" id="ARBA00023098"/>
    </source>
</evidence>
<organism evidence="6 7">
    <name type="scientific">Candidatus Neomicrothrix subdominans</name>
    <dbReference type="NCBI Taxonomy" id="2954438"/>
    <lineage>
        <taxon>Bacteria</taxon>
        <taxon>Bacillati</taxon>
        <taxon>Actinomycetota</taxon>
        <taxon>Acidimicrobiia</taxon>
        <taxon>Acidimicrobiales</taxon>
        <taxon>Microthrixaceae</taxon>
        <taxon>Candidatus Neomicrothrix</taxon>
    </lineage>
</organism>
<feature type="short sequence motif" description="GXSXG" evidence="4">
    <location>
        <begin position="38"/>
        <end position="42"/>
    </location>
</feature>
<dbReference type="AlphaFoldDB" id="A0A936NBY8"/>
<dbReference type="GO" id="GO:0016787">
    <property type="term" value="F:hydrolase activity"/>
    <property type="evidence" value="ECO:0007669"/>
    <property type="project" value="UniProtKB-UniRule"/>
</dbReference>
<evidence type="ECO:0000313" key="7">
    <source>
        <dbReference type="Proteomes" id="UP000727993"/>
    </source>
</evidence>
<reference evidence="6 7" key="1">
    <citation type="submission" date="2020-10" db="EMBL/GenBank/DDBJ databases">
        <title>Connecting structure to function with the recovery of over 1000 high-quality activated sludge metagenome-assembled genomes encoding full-length rRNA genes using long-read sequencing.</title>
        <authorList>
            <person name="Singleton C.M."/>
            <person name="Petriglieri F."/>
            <person name="Kristensen J.M."/>
            <person name="Kirkegaard R.H."/>
            <person name="Michaelsen T.Y."/>
            <person name="Andersen M.H."/>
            <person name="Karst S.M."/>
            <person name="Dueholm M.S."/>
            <person name="Nielsen P.H."/>
            <person name="Albertsen M."/>
        </authorList>
    </citation>
    <scope>NUCLEOTIDE SEQUENCE [LARGE SCALE GENOMIC DNA]</scope>
    <source>
        <strain evidence="6">Lyne_18-Q3-R50-59_MAXAC.006</strain>
    </source>
</reference>
<dbReference type="GO" id="GO:0016042">
    <property type="term" value="P:lipid catabolic process"/>
    <property type="evidence" value="ECO:0007669"/>
    <property type="project" value="UniProtKB-UniRule"/>
</dbReference>
<dbReference type="PANTHER" id="PTHR14226">
    <property type="entry name" value="NEUROPATHY TARGET ESTERASE/SWISS CHEESE D.MELANOGASTER"/>
    <property type="match status" value="1"/>
</dbReference>
<feature type="active site" description="Proton acceptor" evidence="4">
    <location>
        <position position="164"/>
    </location>
</feature>
<name>A0A936NBY8_9ACTN</name>
<dbReference type="PROSITE" id="PS51635">
    <property type="entry name" value="PNPLA"/>
    <property type="match status" value="1"/>
</dbReference>
<evidence type="ECO:0000256" key="4">
    <source>
        <dbReference type="PROSITE-ProRule" id="PRU01161"/>
    </source>
</evidence>
<keyword evidence="2 4" id="KW-0442">Lipid degradation</keyword>
<feature type="short sequence motif" description="DGA/G" evidence="4">
    <location>
        <begin position="164"/>
        <end position="166"/>
    </location>
</feature>
<dbReference type="EMBL" id="JADJZA010000007">
    <property type="protein sequence ID" value="MBK9297468.1"/>
    <property type="molecule type" value="Genomic_DNA"/>
</dbReference>
<comment type="caution">
    <text evidence="6">The sequence shown here is derived from an EMBL/GenBank/DDBJ whole genome shotgun (WGS) entry which is preliminary data.</text>
</comment>
<dbReference type="InterPro" id="IPR002641">
    <property type="entry name" value="PNPLA_dom"/>
</dbReference>
<sequence length="276" mass="29415">MPSATAFVLGGGGDLGAHQVGMLGALIEVGITPDLVVGTSIGSINGAIIAADPSGRSVEALTELWTTLDRSGVFGGSIFSKVATFARSGTHLSDNRVLRELLEEILPVRRIDDLAVNFECVAASIEHATAHYFSTGPLVEAILASSAVPGMFPPVEIDGEHFLDGGLVSSIPLDRAIAHGATTIYVLQVGRVEAPLAPPSNPWEVAMVAFEISRRHRFTESMRNLPDNIAVHVLPTGDPKTFNDVSQYRRGNSESIERRIDQSYAASIDYLNSIEP</sequence>
<feature type="active site" description="Nucleophile" evidence="4">
    <location>
        <position position="40"/>
    </location>
</feature>
<evidence type="ECO:0000313" key="6">
    <source>
        <dbReference type="EMBL" id="MBK9297468.1"/>
    </source>
</evidence>
<dbReference type="SUPFAM" id="SSF52151">
    <property type="entry name" value="FabD/lysophospholipase-like"/>
    <property type="match status" value="1"/>
</dbReference>
<keyword evidence="1 4" id="KW-0378">Hydrolase</keyword>
<dbReference type="PANTHER" id="PTHR14226:SF57">
    <property type="entry name" value="BLR7027 PROTEIN"/>
    <property type="match status" value="1"/>
</dbReference>
<dbReference type="Proteomes" id="UP000727993">
    <property type="component" value="Unassembled WGS sequence"/>
</dbReference>
<dbReference type="InterPro" id="IPR050301">
    <property type="entry name" value="NTE"/>
</dbReference>
<gene>
    <name evidence="6" type="ORF">IPN02_11680</name>
</gene>
<accession>A0A936NBY8</accession>
<evidence type="ECO:0000256" key="1">
    <source>
        <dbReference type="ARBA" id="ARBA00022801"/>
    </source>
</evidence>
<feature type="short sequence motif" description="GXGXXG" evidence="4">
    <location>
        <begin position="11"/>
        <end position="16"/>
    </location>
</feature>
<evidence type="ECO:0000259" key="5">
    <source>
        <dbReference type="PROSITE" id="PS51635"/>
    </source>
</evidence>
<feature type="domain" description="PNPLA" evidence="5">
    <location>
        <begin position="7"/>
        <end position="177"/>
    </location>
</feature>
<dbReference type="CDD" id="cd07209">
    <property type="entry name" value="Pat_hypo_Ecoli_Z1214_like"/>
    <property type="match status" value="1"/>
</dbReference>
<dbReference type="Pfam" id="PF01734">
    <property type="entry name" value="Patatin"/>
    <property type="match status" value="1"/>
</dbReference>
<proteinExistence type="predicted"/>
<evidence type="ECO:0000256" key="2">
    <source>
        <dbReference type="ARBA" id="ARBA00022963"/>
    </source>
</evidence>
<dbReference type="InterPro" id="IPR016035">
    <property type="entry name" value="Acyl_Trfase/lysoPLipase"/>
</dbReference>